<dbReference type="Proteomes" id="UP000263435">
    <property type="component" value="Segment"/>
</dbReference>
<dbReference type="RefSeq" id="YP_009808488.1">
    <property type="nucleotide sequence ID" value="NC_048041.1"/>
</dbReference>
<sequence>MDRWIKWRDKSYLIAQMFDAWRPIPRLMCGMYGYLIYQITMWFIGLPDPTGAQAAFVSTMVGAAAAFFGFYVNSKARKPDDKE</sequence>
<dbReference type="EMBL" id="MH645904">
    <property type="protein sequence ID" value="AXQ66666.1"/>
    <property type="molecule type" value="Genomic_DNA"/>
</dbReference>
<reference evidence="2 3" key="1">
    <citation type="submission" date="2018-07" db="EMBL/GenBank/DDBJ databases">
        <title>Sequencing of PG07.</title>
        <authorList>
            <person name="Ding T."/>
        </authorList>
    </citation>
    <scope>NUCLEOTIDE SEQUENCE [LARGE SCALE GENOMIC DNA]</scope>
</reference>
<evidence type="ECO:0000313" key="2">
    <source>
        <dbReference type="EMBL" id="AXQ66666.1"/>
    </source>
</evidence>
<name>A0A385E4I5_9CAUD</name>
<dbReference type="KEGG" id="vg:54999391"/>
<protein>
    <recommendedName>
        <fullName evidence="4">Holin</fullName>
    </recommendedName>
</protein>
<dbReference type="GeneID" id="54999391"/>
<keyword evidence="1" id="KW-0472">Membrane</keyword>
<evidence type="ECO:0000313" key="3">
    <source>
        <dbReference type="Proteomes" id="UP000263435"/>
    </source>
</evidence>
<organism evidence="2 3">
    <name type="scientific">Vibrio phage vB_VpS_PG07</name>
    <dbReference type="NCBI Taxonomy" id="2301664"/>
    <lineage>
        <taxon>Viruses</taxon>
        <taxon>Duplodnaviria</taxon>
        <taxon>Heunggongvirae</taxon>
        <taxon>Uroviricota</taxon>
        <taxon>Caudoviricetes</taxon>
        <taxon>Demerecviridae</taxon>
        <taxon>Pogseptimavirus</taxon>
        <taxon>Pogseptimavirus PG07</taxon>
    </lineage>
</organism>
<evidence type="ECO:0000256" key="1">
    <source>
        <dbReference type="SAM" id="Phobius"/>
    </source>
</evidence>
<proteinExistence type="predicted"/>
<keyword evidence="1" id="KW-1133">Transmembrane helix</keyword>
<feature type="transmembrane region" description="Helical" evidence="1">
    <location>
        <begin position="27"/>
        <end position="45"/>
    </location>
</feature>
<keyword evidence="3" id="KW-1185">Reference proteome</keyword>
<accession>A0A385E4I5</accession>
<feature type="transmembrane region" description="Helical" evidence="1">
    <location>
        <begin position="51"/>
        <end position="72"/>
    </location>
</feature>
<evidence type="ECO:0008006" key="4">
    <source>
        <dbReference type="Google" id="ProtNLM"/>
    </source>
</evidence>
<keyword evidence="1" id="KW-0812">Transmembrane</keyword>